<protein>
    <submittedName>
        <fullName evidence="2">Uncharacterized protein</fullName>
    </submittedName>
</protein>
<organism evidence="2 3">
    <name type="scientific">Mauremys mutica</name>
    <name type="common">yellowpond turtle</name>
    <dbReference type="NCBI Taxonomy" id="74926"/>
    <lineage>
        <taxon>Eukaryota</taxon>
        <taxon>Metazoa</taxon>
        <taxon>Chordata</taxon>
        <taxon>Craniata</taxon>
        <taxon>Vertebrata</taxon>
        <taxon>Euteleostomi</taxon>
        <taxon>Archelosauria</taxon>
        <taxon>Testudinata</taxon>
        <taxon>Testudines</taxon>
        <taxon>Cryptodira</taxon>
        <taxon>Durocryptodira</taxon>
        <taxon>Testudinoidea</taxon>
        <taxon>Geoemydidae</taxon>
        <taxon>Geoemydinae</taxon>
        <taxon>Mauremys</taxon>
    </lineage>
</organism>
<keyword evidence="1" id="KW-1133">Transmembrane helix</keyword>
<feature type="transmembrane region" description="Helical" evidence="1">
    <location>
        <begin position="52"/>
        <end position="70"/>
    </location>
</feature>
<evidence type="ECO:0000256" key="1">
    <source>
        <dbReference type="SAM" id="Phobius"/>
    </source>
</evidence>
<accession>A0A9D3XQ58</accession>
<evidence type="ECO:0000313" key="3">
    <source>
        <dbReference type="Proteomes" id="UP000827986"/>
    </source>
</evidence>
<reference evidence="2" key="1">
    <citation type="submission" date="2021-09" db="EMBL/GenBank/DDBJ databases">
        <title>The genome of Mauremys mutica provides insights into the evolution of semi-aquatic lifestyle.</title>
        <authorList>
            <person name="Gong S."/>
            <person name="Gao Y."/>
        </authorList>
    </citation>
    <scope>NUCLEOTIDE SEQUENCE</scope>
    <source>
        <strain evidence="2">MM-2020</strain>
        <tissue evidence="2">Muscle</tissue>
    </source>
</reference>
<dbReference type="AlphaFoldDB" id="A0A9D3XQ58"/>
<proteinExistence type="predicted"/>
<dbReference type="Proteomes" id="UP000827986">
    <property type="component" value="Unassembled WGS sequence"/>
</dbReference>
<comment type="caution">
    <text evidence="2">The sequence shown here is derived from an EMBL/GenBank/DDBJ whole genome shotgun (WGS) entry which is preliminary data.</text>
</comment>
<keyword evidence="3" id="KW-1185">Reference proteome</keyword>
<name>A0A9D3XQ58_9SAUR</name>
<keyword evidence="1" id="KW-0472">Membrane</keyword>
<evidence type="ECO:0000313" key="2">
    <source>
        <dbReference type="EMBL" id="KAH1185589.1"/>
    </source>
</evidence>
<dbReference type="EMBL" id="JAHDVG010000463">
    <property type="protein sequence ID" value="KAH1185589.1"/>
    <property type="molecule type" value="Genomic_DNA"/>
</dbReference>
<keyword evidence="1" id="KW-0812">Transmembrane</keyword>
<gene>
    <name evidence="2" type="ORF">KIL84_018338</name>
</gene>
<sequence length="113" mass="12736">MCLSVKGIYLPGRRSSRLAMENEDGCTTIKFYSQTPASAFRSPESPSPSPQWWLIAVILEILCLALLTTARIFGANSWFFLLLEFGVMSEYYYIIGNERSETSKAQLYDFTAG</sequence>